<evidence type="ECO:0000313" key="3">
    <source>
        <dbReference type="EMBL" id="UTI66377.1"/>
    </source>
</evidence>
<feature type="domain" description="Acyltransferase 3" evidence="2">
    <location>
        <begin position="16"/>
        <end position="365"/>
    </location>
</feature>
<accession>A0ABY5DZQ6</accession>
<feature type="transmembrane region" description="Helical" evidence="1">
    <location>
        <begin position="249"/>
        <end position="266"/>
    </location>
</feature>
<dbReference type="PANTHER" id="PTHR23028:SF53">
    <property type="entry name" value="ACYL_TRANSF_3 DOMAIN-CONTAINING PROTEIN"/>
    <property type="match status" value="1"/>
</dbReference>
<evidence type="ECO:0000256" key="1">
    <source>
        <dbReference type="SAM" id="Phobius"/>
    </source>
</evidence>
<name>A0ABY5DZQ6_9ACTN</name>
<protein>
    <submittedName>
        <fullName evidence="3">Acyltransferase</fullName>
    </submittedName>
</protein>
<feature type="transmembrane region" description="Helical" evidence="1">
    <location>
        <begin position="103"/>
        <end position="121"/>
    </location>
</feature>
<gene>
    <name evidence="3" type="ORF">NBH00_09240</name>
</gene>
<evidence type="ECO:0000259" key="2">
    <source>
        <dbReference type="Pfam" id="PF01757"/>
    </source>
</evidence>
<proteinExistence type="predicted"/>
<dbReference type="EMBL" id="CP098502">
    <property type="protein sequence ID" value="UTI66377.1"/>
    <property type="molecule type" value="Genomic_DNA"/>
</dbReference>
<sequence length="383" mass="40296">MTPSATDRPGYVAAGDALRALAALAVVLFHAEQGVAYGLGDPYRGDPGAVSPLGPLLAQGSAGVWVFFALSGYLVGGPWVRALLDGTPRPQTAGYLSRRLRRIVPAFWVVLALVLVRFGTYDHDGLQVLRLFAFAQNTGTAQLDGVLPQGWTLGCELAFYLALPVLAAVLAATVLRGAPGPRRRAAVVGGGVALVTVASLAFNGHDPAGDWSLTILATAWAFTPGLLLAACEGRLRPWLAAHRTAGRALALLLLAGAAAVLAGLALSSPRVPPLRVEYLHATMGGGLLAGALLWQWAAGSVPGVVESRAAHALGRWSYGIYLVHIAAGRELRRHLPSGLGVSTQLWINVAGMVAGSVVAAAILWWLVEEPALRRRRPYLRPRW</sequence>
<dbReference type="PANTHER" id="PTHR23028">
    <property type="entry name" value="ACETYLTRANSFERASE"/>
    <property type="match status" value="1"/>
</dbReference>
<keyword evidence="3" id="KW-0808">Transferase</keyword>
<feature type="transmembrane region" description="Helical" evidence="1">
    <location>
        <begin position="185"/>
        <end position="205"/>
    </location>
</feature>
<keyword evidence="1" id="KW-0472">Membrane</keyword>
<dbReference type="InterPro" id="IPR002656">
    <property type="entry name" value="Acyl_transf_3_dom"/>
</dbReference>
<organism evidence="3 4">
    <name type="scientific">Paraconexibacter antarcticus</name>
    <dbReference type="NCBI Taxonomy" id="2949664"/>
    <lineage>
        <taxon>Bacteria</taxon>
        <taxon>Bacillati</taxon>
        <taxon>Actinomycetota</taxon>
        <taxon>Thermoleophilia</taxon>
        <taxon>Solirubrobacterales</taxon>
        <taxon>Paraconexibacteraceae</taxon>
        <taxon>Paraconexibacter</taxon>
    </lineage>
</organism>
<keyword evidence="3" id="KW-0012">Acyltransferase</keyword>
<dbReference type="InterPro" id="IPR050879">
    <property type="entry name" value="Acyltransferase_3"/>
</dbReference>
<dbReference type="Pfam" id="PF01757">
    <property type="entry name" value="Acyl_transf_3"/>
    <property type="match status" value="1"/>
</dbReference>
<feature type="transmembrane region" description="Helical" evidence="1">
    <location>
        <begin position="211"/>
        <end position="229"/>
    </location>
</feature>
<dbReference type="RefSeq" id="WP_254573048.1">
    <property type="nucleotide sequence ID" value="NZ_CP098502.1"/>
</dbReference>
<keyword evidence="4" id="KW-1185">Reference proteome</keyword>
<keyword evidence="1" id="KW-0812">Transmembrane</keyword>
<dbReference type="GO" id="GO:0016746">
    <property type="term" value="F:acyltransferase activity"/>
    <property type="evidence" value="ECO:0007669"/>
    <property type="project" value="UniProtKB-KW"/>
</dbReference>
<evidence type="ECO:0000313" key="4">
    <source>
        <dbReference type="Proteomes" id="UP001056035"/>
    </source>
</evidence>
<reference evidence="3 4" key="1">
    <citation type="submission" date="2022-06" db="EMBL/GenBank/DDBJ databases">
        <title>Paraconexibacter antarcticus.</title>
        <authorList>
            <person name="Kim C.S."/>
        </authorList>
    </citation>
    <scope>NUCLEOTIDE SEQUENCE [LARGE SCALE GENOMIC DNA]</scope>
    <source>
        <strain evidence="3 4">02-257</strain>
    </source>
</reference>
<feature type="transmembrane region" description="Helical" evidence="1">
    <location>
        <begin position="157"/>
        <end position="178"/>
    </location>
</feature>
<keyword evidence="1" id="KW-1133">Transmembrane helix</keyword>
<dbReference type="Proteomes" id="UP001056035">
    <property type="component" value="Chromosome"/>
</dbReference>
<feature type="transmembrane region" description="Helical" evidence="1">
    <location>
        <begin position="347"/>
        <end position="367"/>
    </location>
</feature>
<feature type="transmembrane region" description="Helical" evidence="1">
    <location>
        <begin position="62"/>
        <end position="82"/>
    </location>
</feature>